<evidence type="ECO:0000313" key="5">
    <source>
        <dbReference type="EMBL" id="AWW41693.1"/>
    </source>
</evidence>
<evidence type="ECO:0000256" key="1">
    <source>
        <dbReference type="ARBA" id="ARBA00022801"/>
    </source>
</evidence>
<accession>A0A2Z4JBG0</accession>
<protein>
    <recommendedName>
        <fullName evidence="7">GAF domain-containing protein</fullName>
    </recommendedName>
</protein>
<dbReference type="Gene3D" id="3.30.450.40">
    <property type="match status" value="2"/>
</dbReference>
<dbReference type="SUPFAM" id="SSF55874">
    <property type="entry name" value="ATPase domain of HSP90 chaperone/DNA topoisomerase II/histidine kinase"/>
    <property type="match status" value="1"/>
</dbReference>
<dbReference type="InterPro" id="IPR052016">
    <property type="entry name" value="Bact_Sigma-Reg"/>
</dbReference>
<reference evidence="5 6" key="1">
    <citation type="journal article" date="2019" name="Int. J. Syst. Evol. Microbiol.">
        <title>Streptomyces cadmiisoli sp. nov., a novel actinomycete isolated from cadmium-contaminated soil.</title>
        <authorList>
            <person name="Li K."/>
            <person name="Tang X."/>
            <person name="Zhao J."/>
            <person name="Guo Y."/>
            <person name="Tang Y."/>
            <person name="Gao J."/>
        </authorList>
    </citation>
    <scope>NUCLEOTIDE SEQUENCE [LARGE SCALE GENOMIC DNA]</scope>
    <source>
        <strain evidence="5 6">ZFG47</strain>
    </source>
</reference>
<keyword evidence="6" id="KW-1185">Reference proteome</keyword>
<evidence type="ECO:0000259" key="3">
    <source>
        <dbReference type="SMART" id="SM00065"/>
    </source>
</evidence>
<dbReference type="InterPro" id="IPR036890">
    <property type="entry name" value="HATPase_C_sf"/>
</dbReference>
<dbReference type="RefSeq" id="WP_112441331.1">
    <property type="nucleotide sequence ID" value="NZ_CP030073.1"/>
</dbReference>
<keyword evidence="1" id="KW-0378">Hydrolase</keyword>
<feature type="domain" description="PPM-type phosphatase" evidence="4">
    <location>
        <begin position="398"/>
        <end position="611"/>
    </location>
</feature>
<gene>
    <name evidence="5" type="ORF">DN051_37800</name>
</gene>
<dbReference type="Pfam" id="PF07228">
    <property type="entry name" value="SpoIIE"/>
    <property type="match status" value="1"/>
</dbReference>
<dbReference type="SMART" id="SM00331">
    <property type="entry name" value="PP2C_SIG"/>
    <property type="match status" value="1"/>
</dbReference>
<organism evidence="5 6">
    <name type="scientific">Streptomyces cadmiisoli</name>
    <dbReference type="NCBI Taxonomy" id="2184053"/>
    <lineage>
        <taxon>Bacteria</taxon>
        <taxon>Bacillati</taxon>
        <taxon>Actinomycetota</taxon>
        <taxon>Actinomycetes</taxon>
        <taxon>Kitasatosporales</taxon>
        <taxon>Streptomycetaceae</taxon>
        <taxon>Streptomyces</taxon>
        <taxon>Streptomyces aurantiacus group</taxon>
    </lineage>
</organism>
<dbReference type="InterPro" id="IPR029016">
    <property type="entry name" value="GAF-like_dom_sf"/>
</dbReference>
<evidence type="ECO:0000256" key="2">
    <source>
        <dbReference type="SAM" id="MobiDB-lite"/>
    </source>
</evidence>
<dbReference type="InterPro" id="IPR003594">
    <property type="entry name" value="HATPase_dom"/>
</dbReference>
<dbReference type="Gene3D" id="3.30.565.10">
    <property type="entry name" value="Histidine kinase-like ATPase, C-terminal domain"/>
    <property type="match status" value="1"/>
</dbReference>
<dbReference type="Proteomes" id="UP000249616">
    <property type="component" value="Chromosome"/>
</dbReference>
<dbReference type="AlphaFoldDB" id="A0A2Z4JBG0"/>
<dbReference type="Gene3D" id="3.60.40.10">
    <property type="entry name" value="PPM-type phosphatase domain"/>
    <property type="match status" value="1"/>
</dbReference>
<evidence type="ECO:0008006" key="7">
    <source>
        <dbReference type="Google" id="ProtNLM"/>
    </source>
</evidence>
<dbReference type="KEGG" id="scad:DN051_37800"/>
<feature type="region of interest" description="Disordered" evidence="2">
    <location>
        <begin position="1"/>
        <end position="20"/>
    </location>
</feature>
<dbReference type="InterPro" id="IPR001932">
    <property type="entry name" value="PPM-type_phosphatase-like_dom"/>
</dbReference>
<dbReference type="SUPFAM" id="SSF81606">
    <property type="entry name" value="PP2C-like"/>
    <property type="match status" value="1"/>
</dbReference>
<dbReference type="SUPFAM" id="SSF55781">
    <property type="entry name" value="GAF domain-like"/>
    <property type="match status" value="2"/>
</dbReference>
<sequence length="751" mass="79956">MTSRHPEAGRHRSSEPQPLHGPELAEALHHAARAARQQLGAVAAAVYLLDEHQGELRLALAGGSAPSFFTFPGRMKPDSVAATARAWASGRAAVLIDPDPADPAQQHALPYPYAAASAPVTAGERRFGALTVLRLETAGPFPPRELSALEEIGGELARALEKLADQGVTVAAGPMPMLVPPDSKVDTSVSTPGWGVRSVPGSAGTSMMYPLRRLADLLNRATTVDDVVRAAQYCVMAPLRARSLALVSASEGRLWVLGHSGDSSTMVRGLHGVSVDERTPAAQALGGRPLFVHDVEPPGPGLPVPDEQPRTVAYLPLTDDGQFIDLPLTSGRRVVGVCCLTFDGMREFPPEERALLGMMTGQLGAAVERVELSARQRAVAECLQRFLLPPQLADLPRLPTTARYRPAGTTSNVGGDWYDVITLPGACAVLVVGDVEGHAMESAAVMGQVRTAMASYAAEGHRPATVIDRTRCLLDRLGTDLTVTCCVVALDTMDGTAEVALAGHPAPLLRTPEGNIRTLDAPANVPLGVTVPDPYQAREHTLDPGSILMLWTNGLVDWHPSDPQTRAHVLLGSGESGASTPDLEHLADLIITEACATQQPRDDAVVLLARYEGTPGQEEPRVAGLHIQRRDLLGARTARTFVHDQLDTWGLQDLSDTLELVASEIVTNALIHAGSDVDVRLRAFEDHLRLEVRDSDSNPPVPSHLTLAAEENARAEHGRGLLIVESLVDDWNSSPNGKGKTVALNLPIPPR</sequence>
<dbReference type="Pfam" id="PF13185">
    <property type="entry name" value="GAF_2"/>
    <property type="match status" value="1"/>
</dbReference>
<dbReference type="PANTHER" id="PTHR43156">
    <property type="entry name" value="STAGE II SPORULATION PROTEIN E-RELATED"/>
    <property type="match status" value="1"/>
</dbReference>
<dbReference type="InterPro" id="IPR003018">
    <property type="entry name" value="GAF"/>
</dbReference>
<name>A0A2Z4JBG0_9ACTN</name>
<feature type="compositionally biased region" description="Basic and acidic residues" evidence="2">
    <location>
        <begin position="1"/>
        <end position="14"/>
    </location>
</feature>
<feature type="domain" description="GAF" evidence="3">
    <location>
        <begin position="219"/>
        <end position="377"/>
    </location>
</feature>
<proteinExistence type="predicted"/>
<dbReference type="PANTHER" id="PTHR43156:SF2">
    <property type="entry name" value="STAGE II SPORULATION PROTEIN E"/>
    <property type="match status" value="1"/>
</dbReference>
<evidence type="ECO:0000313" key="6">
    <source>
        <dbReference type="Proteomes" id="UP000249616"/>
    </source>
</evidence>
<evidence type="ECO:0000259" key="4">
    <source>
        <dbReference type="SMART" id="SM00331"/>
    </source>
</evidence>
<dbReference type="Pfam" id="PF13581">
    <property type="entry name" value="HATPase_c_2"/>
    <property type="match status" value="1"/>
</dbReference>
<dbReference type="GO" id="GO:0016791">
    <property type="term" value="F:phosphatase activity"/>
    <property type="evidence" value="ECO:0007669"/>
    <property type="project" value="TreeGrafter"/>
</dbReference>
<dbReference type="CDD" id="cd16936">
    <property type="entry name" value="HATPase_RsbW-like"/>
    <property type="match status" value="1"/>
</dbReference>
<dbReference type="EMBL" id="CP030073">
    <property type="protein sequence ID" value="AWW41693.1"/>
    <property type="molecule type" value="Genomic_DNA"/>
</dbReference>
<feature type="domain" description="GAF" evidence="3">
    <location>
        <begin position="23"/>
        <end position="169"/>
    </location>
</feature>
<dbReference type="SMART" id="SM00065">
    <property type="entry name" value="GAF"/>
    <property type="match status" value="2"/>
</dbReference>
<dbReference type="InterPro" id="IPR036457">
    <property type="entry name" value="PPM-type-like_dom_sf"/>
</dbReference>